<accession>A0A9W5MYS0</accession>
<sequence length="76" mass="8644">MKPATTAYTQILKPKRAAQCADLQDAPKQRRRRLNRATTLAATNAIRANLNRQRPKRWKNGARNSKNGAKDKETNE</sequence>
<feature type="compositionally biased region" description="Low complexity" evidence="1">
    <location>
        <begin position="36"/>
        <end position="52"/>
    </location>
</feature>
<organism evidence="2 3">
    <name type="scientific">Neisseria subflava NJ9703</name>
    <dbReference type="NCBI Taxonomy" id="546268"/>
    <lineage>
        <taxon>Bacteria</taxon>
        <taxon>Pseudomonadati</taxon>
        <taxon>Pseudomonadota</taxon>
        <taxon>Betaproteobacteria</taxon>
        <taxon>Neisseriales</taxon>
        <taxon>Neisseriaceae</taxon>
        <taxon>Neisseria</taxon>
    </lineage>
</organism>
<evidence type="ECO:0000313" key="3">
    <source>
        <dbReference type="Proteomes" id="UP000004621"/>
    </source>
</evidence>
<dbReference type="EMBL" id="ACEO02000011">
    <property type="protein sequence ID" value="EFC51424.1"/>
    <property type="molecule type" value="Genomic_DNA"/>
</dbReference>
<comment type="caution">
    <text evidence="2">The sequence shown here is derived from an EMBL/GenBank/DDBJ whole genome shotgun (WGS) entry which is preliminary data.</text>
</comment>
<evidence type="ECO:0000313" key="2">
    <source>
        <dbReference type="EMBL" id="EFC51424.1"/>
    </source>
</evidence>
<evidence type="ECO:0000256" key="1">
    <source>
        <dbReference type="SAM" id="MobiDB-lite"/>
    </source>
</evidence>
<dbReference type="Proteomes" id="UP000004621">
    <property type="component" value="Unassembled WGS sequence"/>
</dbReference>
<gene>
    <name evidence="2" type="ORF">NEISUBOT_05151</name>
</gene>
<reference evidence="2 3" key="1">
    <citation type="submission" date="2010-01" db="EMBL/GenBank/DDBJ databases">
        <authorList>
            <person name="Weinstock G."/>
            <person name="Sodergren E."/>
            <person name="Clifton S."/>
            <person name="Fulton L."/>
            <person name="Fulton B."/>
            <person name="Courtney L."/>
            <person name="Fronick C."/>
            <person name="Harrison M."/>
            <person name="Strong C."/>
            <person name="Farmer C."/>
            <person name="Delahaunty K."/>
            <person name="Markovic C."/>
            <person name="Hall O."/>
            <person name="Minx P."/>
            <person name="Tomlinson C."/>
            <person name="Mitreva M."/>
            <person name="Nelson J."/>
            <person name="Hou S."/>
            <person name="Wollam A."/>
            <person name="Pepin K.H."/>
            <person name="Johnson M."/>
            <person name="Bhonagiri V."/>
            <person name="Nash W.E."/>
            <person name="Warren W."/>
            <person name="Chinwalla A."/>
            <person name="Mardis E.R."/>
            <person name="Wilson R.K."/>
        </authorList>
    </citation>
    <scope>NUCLEOTIDE SEQUENCE [LARGE SCALE GENOMIC DNA]</scope>
    <source>
        <strain evidence="2 3">NJ9703</strain>
    </source>
</reference>
<dbReference type="AlphaFoldDB" id="A0A9W5MYS0"/>
<name>A0A9W5MYS0_NEISU</name>
<feature type="region of interest" description="Disordered" evidence="1">
    <location>
        <begin position="17"/>
        <end position="76"/>
    </location>
</feature>
<proteinExistence type="predicted"/>
<protein>
    <submittedName>
        <fullName evidence="2">Uncharacterized protein</fullName>
    </submittedName>
</protein>